<dbReference type="InterPro" id="IPR036388">
    <property type="entry name" value="WH-like_DNA-bd_sf"/>
</dbReference>
<dbReference type="InterPro" id="IPR036390">
    <property type="entry name" value="WH_DNA-bd_sf"/>
</dbReference>
<dbReference type="OrthoDB" id="275628at2157"/>
<dbReference type="AlphaFoldDB" id="A0A6B0GU87"/>
<accession>A0A6B0GU87</accession>
<dbReference type="SUPFAM" id="SSF46785">
    <property type="entry name" value="Winged helix' DNA-binding domain"/>
    <property type="match status" value="1"/>
</dbReference>
<evidence type="ECO:0000313" key="1">
    <source>
        <dbReference type="EMBL" id="MWG35278.1"/>
    </source>
</evidence>
<proteinExistence type="predicted"/>
<organism evidence="1 2">
    <name type="scientific">Halomarina oriensis</name>
    <dbReference type="NCBI Taxonomy" id="671145"/>
    <lineage>
        <taxon>Archaea</taxon>
        <taxon>Methanobacteriati</taxon>
        <taxon>Methanobacteriota</taxon>
        <taxon>Stenosarchaea group</taxon>
        <taxon>Halobacteria</taxon>
        <taxon>Halobacteriales</taxon>
        <taxon>Natronomonadaceae</taxon>
        <taxon>Halomarina</taxon>
    </lineage>
</organism>
<sequence>MSDLTPADEAILRVLHEGRATQGYIVSKADVSRTHVYNRLQLMEARGWIRNIHEQTSLWEITDEAPTFEDVAGDQSDG</sequence>
<name>A0A6B0GU87_9EURY</name>
<protein>
    <submittedName>
        <fullName evidence="1">ArsR family transcriptional regulator</fullName>
    </submittedName>
</protein>
<comment type="caution">
    <text evidence="1">The sequence shown here is derived from an EMBL/GenBank/DDBJ whole genome shotgun (WGS) entry which is preliminary data.</text>
</comment>
<keyword evidence="2" id="KW-1185">Reference proteome</keyword>
<dbReference type="EMBL" id="WSZK01000019">
    <property type="protein sequence ID" value="MWG35278.1"/>
    <property type="molecule type" value="Genomic_DNA"/>
</dbReference>
<evidence type="ECO:0000313" key="2">
    <source>
        <dbReference type="Proteomes" id="UP000451471"/>
    </source>
</evidence>
<dbReference type="Proteomes" id="UP000451471">
    <property type="component" value="Unassembled WGS sequence"/>
</dbReference>
<dbReference type="RefSeq" id="WP_158204964.1">
    <property type="nucleotide sequence ID" value="NZ_WSZK01000019.1"/>
</dbReference>
<dbReference type="Gene3D" id="1.10.10.10">
    <property type="entry name" value="Winged helix-like DNA-binding domain superfamily/Winged helix DNA-binding domain"/>
    <property type="match status" value="1"/>
</dbReference>
<gene>
    <name evidence="1" type="ORF">GQS65_12400</name>
</gene>
<reference evidence="1 2" key="1">
    <citation type="submission" date="2019-12" db="EMBL/GenBank/DDBJ databases">
        <title>Halocatena pleomorpha gen. nov. sp. nov., an extremely halophilic archaeon of family Halobacteriaceae isolated from saltpan soil.</title>
        <authorList>
            <person name="Pal Y."/>
            <person name="Verma A."/>
            <person name="Krishnamurthi S."/>
            <person name="Kumar P."/>
        </authorList>
    </citation>
    <scope>NUCLEOTIDE SEQUENCE [LARGE SCALE GENOMIC DNA]</scope>
    <source>
        <strain evidence="1 2">JCM 16495</strain>
    </source>
</reference>